<feature type="compositionally biased region" description="Acidic residues" evidence="2">
    <location>
        <begin position="565"/>
        <end position="605"/>
    </location>
</feature>
<dbReference type="OrthoDB" id="9833423at2"/>
<reference evidence="4 5" key="1">
    <citation type="submission" date="2018-07" db="EMBL/GenBank/DDBJ databases">
        <title>Genome sequence of Erythrobacter strain YH-07, an antagonistic bacterium isolated from Yellow Sea.</title>
        <authorList>
            <person name="Tang T."/>
            <person name="Liu Q."/>
            <person name="Sun X."/>
        </authorList>
    </citation>
    <scope>NUCLEOTIDE SEQUENCE [LARGE SCALE GENOMIC DNA]</scope>
    <source>
        <strain evidence="4 5">YH-07</strain>
        <plasmid evidence="4 5">unnamed</plasmid>
    </source>
</reference>
<keyword evidence="1" id="KW-0175">Coiled coil</keyword>
<feature type="coiled-coil region" evidence="1">
    <location>
        <begin position="217"/>
        <end position="259"/>
    </location>
</feature>
<proteinExistence type="predicted"/>
<feature type="region of interest" description="Disordered" evidence="2">
    <location>
        <begin position="1089"/>
        <end position="1115"/>
    </location>
</feature>
<keyword evidence="5" id="KW-1185">Reference proteome</keyword>
<feature type="compositionally biased region" description="Acidic residues" evidence="2">
    <location>
        <begin position="529"/>
        <end position="543"/>
    </location>
</feature>
<feature type="compositionally biased region" description="Acidic residues" evidence="2">
    <location>
        <begin position="614"/>
        <end position="623"/>
    </location>
</feature>
<dbReference type="KEGG" id="err:DVR09_16650"/>
<dbReference type="Proteomes" id="UP000254508">
    <property type="component" value="Plasmid unnamed"/>
</dbReference>
<feature type="compositionally biased region" description="Low complexity" evidence="2">
    <location>
        <begin position="409"/>
        <end position="420"/>
    </location>
</feature>
<feature type="region of interest" description="Disordered" evidence="2">
    <location>
        <begin position="409"/>
        <end position="644"/>
    </location>
</feature>
<keyword evidence="4" id="KW-0614">Plasmid</keyword>
<keyword evidence="3" id="KW-1133">Transmembrane helix</keyword>
<feature type="compositionally biased region" description="Basic and acidic residues" evidence="2">
    <location>
        <begin position="470"/>
        <end position="480"/>
    </location>
</feature>
<feature type="transmembrane region" description="Helical" evidence="3">
    <location>
        <begin position="12"/>
        <end position="32"/>
    </location>
</feature>
<keyword evidence="3" id="KW-0812">Transmembrane</keyword>
<dbReference type="RefSeq" id="WP_115418395.1">
    <property type="nucleotide sequence ID" value="NZ_CP031358.1"/>
</dbReference>
<accession>A0A345YJI0</accession>
<feature type="compositionally biased region" description="Acidic residues" evidence="2">
    <location>
        <begin position="430"/>
        <end position="439"/>
    </location>
</feature>
<geneLocation type="plasmid" evidence="4 5">
    <name>unnamed</name>
</geneLocation>
<name>A0A345YJI0_9SPHN</name>
<feature type="transmembrane region" description="Helical" evidence="3">
    <location>
        <begin position="124"/>
        <end position="149"/>
    </location>
</feature>
<evidence type="ECO:0000313" key="4">
    <source>
        <dbReference type="EMBL" id="AXK44082.1"/>
    </source>
</evidence>
<feature type="compositionally biased region" description="Low complexity" evidence="2">
    <location>
        <begin position="624"/>
        <end position="633"/>
    </location>
</feature>
<evidence type="ECO:0000256" key="3">
    <source>
        <dbReference type="SAM" id="Phobius"/>
    </source>
</evidence>
<feature type="region of interest" description="Disordered" evidence="2">
    <location>
        <begin position="797"/>
        <end position="850"/>
    </location>
</feature>
<feature type="transmembrane region" description="Helical" evidence="3">
    <location>
        <begin position="183"/>
        <end position="203"/>
    </location>
</feature>
<feature type="compositionally biased region" description="Basic and acidic residues" evidence="2">
    <location>
        <begin position="1089"/>
        <end position="1099"/>
    </location>
</feature>
<keyword evidence="3" id="KW-0472">Membrane</keyword>
<protein>
    <submittedName>
        <fullName evidence="4">Uncharacterized protein</fullName>
    </submittedName>
</protein>
<feature type="region of interest" description="Disordered" evidence="2">
    <location>
        <begin position="261"/>
        <end position="286"/>
    </location>
</feature>
<evidence type="ECO:0000313" key="5">
    <source>
        <dbReference type="Proteomes" id="UP000254508"/>
    </source>
</evidence>
<sequence>MSAFFDKFDAKARIGMWAALSAIALVAGWLILSRMASGPLSALMVAAILAAGGVSLQAEAWPSRPPAWANEFIEKWKKMRSRSTKSVAGKFAWNLGRSAIAGICMWLALSEFADVSGVLSKAMIFGFAFSAGFFGVGPSAWAGIVVFFLGHRLALMGLNVDFANPASRAALDRAWAGGGSMSWWWPIGMAAAAPIWILLAFVMKVLSKKLLDEMGEIRAAKEAKKKIDARRARLKQREEEEETDELIEARLAREAAERRVSSIARGKDGSLPQSDGAGGADDEDADEMSAVEKLMEEKNVGQLKRYITQAAALMQSEKDGLDTNTEARRSFDRVVQALDDSELARLRKGDLPGWETLEAYYNKLCGIEQTAMSGGDGDVVTIQREDAEAEGSRWSDDSVVPDVMDEMAAADAAHSPSAAVEEPDLSGGSEEAEEEDEPVGDILSEGNVPAPVHRRASDMNEIENMLASPKQKDSSFREGPDGTPEGEQELPTAGEINDALEGNGTVEENDVTDDPYSSIDRLGDNPDVISEDDDLDGFNEIEGDAAQPKVEADAELGEPVGSFDEPAEVPDEEDGSGDAEADEPTDDFDGLDDYLLEQDSADADADASFGPDGLIEDEEDEAGVETAGTAETASSPEVEEDADVNATAEPAVAGDVAGDETARVAAEDAAPEVEVVEAEAPAWEIKPALAAARIMMGKVDRDLVMKTIGMFKTAEEMGESVGLPAEEIESVFEAYQAKVDGAVEEKKLEAALDAEVLDGVRSGVAALEGMEWEADADLSKRAAVFIEAKEEEARAAEAKRLEEEERKRAEEEAERARLEEERRAEEEKKRREEEAAAQAEKEREEAEAEKARLAELEKDRMKFGIHLLSGQYGDELLSVGGDLFPDVETLATTLGVETYVVEKQFKTFEEKRIAKEKFDALYDAWKSQDLGLVLTLLDDTSDMEAYDDTENAIEDIKSWAESEKRRQEVAGLTEKVDKGNGPRGDDNQKKFIIKRCKTTDEQIDIIENQLPNALSIADSLAKARGAMGAAAPKSFLDEEDKAMMQAARLAAIVVAAERECKEYAMAFFPGDNGASGPKVWERIVKLAERSDGKAPKPTEDSSEGEAEAEAKPKFAQIAPAAHDGPKLRSFEELQKADVKAELAKIEVPVTHELDWYNREYRRKWASEFPDGFNGFQTNDEKGFFDVPVEGGVIRMRTMKSKMPVWAEHRPGHKAGDRVHLMEVEDGKAKFSTLDEAVFKNTVGGYFGGEEKILGVILVAPGISEEGIRTFDRMVKEVRGGPVIILNASLKEDDISAFLKRIKNA</sequence>
<feature type="transmembrane region" description="Helical" evidence="3">
    <location>
        <begin position="87"/>
        <end position="109"/>
    </location>
</feature>
<gene>
    <name evidence="4" type="ORF">DVR09_16650</name>
</gene>
<evidence type="ECO:0000256" key="1">
    <source>
        <dbReference type="SAM" id="Coils"/>
    </source>
</evidence>
<dbReference type="EMBL" id="CP031358">
    <property type="protein sequence ID" value="AXK44082.1"/>
    <property type="molecule type" value="Genomic_DNA"/>
</dbReference>
<evidence type="ECO:0000256" key="2">
    <source>
        <dbReference type="SAM" id="MobiDB-lite"/>
    </source>
</evidence>
<organism evidence="4 5">
    <name type="scientific">Erythrobacter aureus</name>
    <dbReference type="NCBI Taxonomy" id="2182384"/>
    <lineage>
        <taxon>Bacteria</taxon>
        <taxon>Pseudomonadati</taxon>
        <taxon>Pseudomonadota</taxon>
        <taxon>Alphaproteobacteria</taxon>
        <taxon>Sphingomonadales</taxon>
        <taxon>Erythrobacteraceae</taxon>
        <taxon>Erythrobacter/Porphyrobacter group</taxon>
        <taxon>Erythrobacter</taxon>
    </lineage>
</organism>